<name>M5U5Z6_9BACT</name>
<keyword evidence="1" id="KW-1133">Transmembrane helix</keyword>
<dbReference type="AlphaFoldDB" id="M5U5Z6"/>
<reference evidence="2 3" key="1">
    <citation type="journal article" date="2013" name="Mar. Genomics">
        <title>Expression of sulfatases in Rhodopirellula baltica and the diversity of sulfatases in the genus Rhodopirellula.</title>
        <authorList>
            <person name="Wegner C.E."/>
            <person name="Richter-Heitmann T."/>
            <person name="Klindworth A."/>
            <person name="Klockow C."/>
            <person name="Richter M."/>
            <person name="Achstetter T."/>
            <person name="Glockner F.O."/>
            <person name="Harder J."/>
        </authorList>
    </citation>
    <scope>NUCLEOTIDE SEQUENCE [LARGE SCALE GENOMIC DNA]</scope>
    <source>
        <strain evidence="2 3">SM41</strain>
    </source>
</reference>
<keyword evidence="1" id="KW-0472">Membrane</keyword>
<organism evidence="2 3">
    <name type="scientific">Rhodopirellula sallentina SM41</name>
    <dbReference type="NCBI Taxonomy" id="1263870"/>
    <lineage>
        <taxon>Bacteria</taxon>
        <taxon>Pseudomonadati</taxon>
        <taxon>Planctomycetota</taxon>
        <taxon>Planctomycetia</taxon>
        <taxon>Pirellulales</taxon>
        <taxon>Pirellulaceae</taxon>
        <taxon>Rhodopirellula</taxon>
    </lineage>
</organism>
<dbReference type="Gene3D" id="2.60.120.200">
    <property type="match status" value="1"/>
</dbReference>
<dbReference type="PATRIC" id="fig|1263870.3.peg.5551"/>
<accession>M5U5Z6</accession>
<dbReference type="InterPro" id="IPR012373">
    <property type="entry name" value="Ferrdict_sens_TM"/>
</dbReference>
<dbReference type="RefSeq" id="WP_008685539.1">
    <property type="nucleotide sequence ID" value="NZ_ANOH01000364.1"/>
</dbReference>
<dbReference type="PANTHER" id="PTHR30273:SF2">
    <property type="entry name" value="PROTEIN FECR"/>
    <property type="match status" value="1"/>
</dbReference>
<feature type="transmembrane region" description="Helical" evidence="1">
    <location>
        <begin position="102"/>
        <end position="123"/>
    </location>
</feature>
<keyword evidence="3" id="KW-1185">Reference proteome</keyword>
<protein>
    <submittedName>
        <fullName evidence="2">FecR protein domain protein</fullName>
    </submittedName>
</protein>
<comment type="caution">
    <text evidence="2">The sequence shown here is derived from an EMBL/GenBank/DDBJ whole genome shotgun (WGS) entry which is preliminary data.</text>
</comment>
<dbReference type="Proteomes" id="UP000011885">
    <property type="component" value="Unassembled WGS sequence"/>
</dbReference>
<keyword evidence="1" id="KW-0812">Transmembrane</keyword>
<dbReference type="GO" id="GO:0016989">
    <property type="term" value="F:sigma factor antagonist activity"/>
    <property type="evidence" value="ECO:0007669"/>
    <property type="project" value="TreeGrafter"/>
</dbReference>
<proteinExistence type="predicted"/>
<evidence type="ECO:0000313" key="3">
    <source>
        <dbReference type="Proteomes" id="UP000011885"/>
    </source>
</evidence>
<evidence type="ECO:0000313" key="2">
    <source>
        <dbReference type="EMBL" id="EMI53271.1"/>
    </source>
</evidence>
<sequence>MDRRKEFERLLQSALSGSLSRQDALRAQELMRADREFLEEWVDHFRLDSILQEELDGAAIVDLVDLVSSSGGPGEVGLRERRGEDVRGGLARQAARASQTSGLKWALAGVCVLAAGLLLMFVWQSPRTRPVTKQLPVPDETIAMIAQTSGDVWREDNVPPMKLPPGRLQLDSGFAEIRVYNGVTLFLEGPVDLDLLSLDRAHLREGKLRASVPDGAEGFSVTTDSVRLVDRGTEFAISSAADGVSKIHVIDGLVDVFPKDVGNTSDNEFGKSLVEGESVEVGPTFGLREASFDLFGFPSASAIDESVSARYRRWQQWSEEFSRRSDLVVYFNFEEGDKQLLSRQGVTNLATVQGLEVKATVVGCEVVPGRWPQKQALGFYNTTDRIRVRVPGRYPQLTFACWVRVDELRGVNQALLLTDVFDSWRPHWQIARQGDLKLGIGQSSVKLSRQMQTGSTPLVSLSPLGRWTHLATTYDSQSKTVRHFVNGTQTAWNRLPRAEPLRIGAAEIGNWLRPRKTGDEPIRNLDGRIDEFVLLSTALHPEEIQEIFEAGR</sequence>
<dbReference type="PANTHER" id="PTHR30273">
    <property type="entry name" value="PERIPLASMIC SIGNAL SENSOR AND SIGMA FACTOR ACTIVATOR FECR-RELATED"/>
    <property type="match status" value="1"/>
</dbReference>
<dbReference type="OrthoDB" id="236746at2"/>
<dbReference type="InterPro" id="IPR013320">
    <property type="entry name" value="ConA-like_dom_sf"/>
</dbReference>
<dbReference type="Pfam" id="PF13385">
    <property type="entry name" value="Laminin_G_3"/>
    <property type="match status" value="1"/>
</dbReference>
<evidence type="ECO:0000256" key="1">
    <source>
        <dbReference type="SAM" id="Phobius"/>
    </source>
</evidence>
<dbReference type="SUPFAM" id="SSF49899">
    <property type="entry name" value="Concanavalin A-like lectins/glucanases"/>
    <property type="match status" value="1"/>
</dbReference>
<dbReference type="EMBL" id="ANOH01000364">
    <property type="protein sequence ID" value="EMI53271.1"/>
    <property type="molecule type" value="Genomic_DNA"/>
</dbReference>
<gene>
    <name evidence="2" type="ORF">RSSM_05244</name>
</gene>